<comment type="caution">
    <text evidence="2">The sequence shown here is derived from an EMBL/GenBank/DDBJ whole genome shotgun (WGS) entry which is preliminary data.</text>
</comment>
<organism evidence="2 3">
    <name type="scientific">Phytophthora fragariae</name>
    <dbReference type="NCBI Taxonomy" id="53985"/>
    <lineage>
        <taxon>Eukaryota</taxon>
        <taxon>Sar</taxon>
        <taxon>Stramenopiles</taxon>
        <taxon>Oomycota</taxon>
        <taxon>Peronosporomycetes</taxon>
        <taxon>Peronosporales</taxon>
        <taxon>Peronosporaceae</taxon>
        <taxon>Phytophthora</taxon>
    </lineage>
</organism>
<sequence>MSKPKRKSLAGVYHALYTLAVPCRSPSDPLVPSLKQANCNNCCAPHRRLVLYVLNNARGGCSVSTMRATSTWRPIAATRPARSLPARCGRELQSRGRRIRAGIGSPRSRQSLAESSVRLRLYRYRHPKAAPSVPHGASPRLSRDGSGSDGGGGGCGDGYVKAGGDHHPLRHRKQRAAAVLINALRRDAPLGCGRLELGEKASGSCYLHSSGQHAAFVSRAA</sequence>
<dbReference type="AlphaFoldDB" id="A0A6G0SP57"/>
<accession>A0A6G0SP57</accession>
<feature type="compositionally biased region" description="Gly residues" evidence="1">
    <location>
        <begin position="147"/>
        <end position="157"/>
    </location>
</feature>
<evidence type="ECO:0000256" key="1">
    <source>
        <dbReference type="SAM" id="MobiDB-lite"/>
    </source>
</evidence>
<reference evidence="2 3" key="1">
    <citation type="submission" date="2018-09" db="EMBL/GenBank/DDBJ databases">
        <title>Genomic investigation of the strawberry pathogen Phytophthora fragariae indicates pathogenicity is determined by transcriptional variation in three key races.</title>
        <authorList>
            <person name="Adams T.M."/>
            <person name="Armitage A.D."/>
            <person name="Sobczyk M.K."/>
            <person name="Bates H.J."/>
            <person name="Dunwell J.M."/>
            <person name="Nellist C.F."/>
            <person name="Harrison R.J."/>
        </authorList>
    </citation>
    <scope>NUCLEOTIDE SEQUENCE [LARGE SCALE GENOMIC DNA]</scope>
    <source>
        <strain evidence="2 3">NOV-77</strain>
    </source>
</reference>
<dbReference type="EMBL" id="QXFY01000006">
    <property type="protein sequence ID" value="KAE9362209.1"/>
    <property type="molecule type" value="Genomic_DNA"/>
</dbReference>
<feature type="region of interest" description="Disordered" evidence="1">
    <location>
        <begin position="128"/>
        <end position="169"/>
    </location>
</feature>
<name>A0A6G0SP57_9STRA</name>
<gene>
    <name evidence="2" type="ORF">PF008_g325</name>
</gene>
<protein>
    <submittedName>
        <fullName evidence="2">Uncharacterized protein</fullName>
    </submittedName>
</protein>
<dbReference type="Proteomes" id="UP000486351">
    <property type="component" value="Unassembled WGS sequence"/>
</dbReference>
<evidence type="ECO:0000313" key="2">
    <source>
        <dbReference type="EMBL" id="KAE9362209.1"/>
    </source>
</evidence>
<proteinExistence type="predicted"/>
<evidence type="ECO:0000313" key="3">
    <source>
        <dbReference type="Proteomes" id="UP000486351"/>
    </source>
</evidence>